<keyword evidence="1" id="KW-0812">Transmembrane</keyword>
<dbReference type="AlphaFoldDB" id="L2GV42"/>
<protein>
    <recommendedName>
        <fullName evidence="4">ABC transporter domain-containing protein</fullName>
    </recommendedName>
</protein>
<dbReference type="OMA" id="VHKFIAF"/>
<evidence type="ECO:0000313" key="2">
    <source>
        <dbReference type="EMBL" id="ELA47173.1"/>
    </source>
</evidence>
<keyword evidence="1" id="KW-0472">Membrane</keyword>
<organism evidence="2 3">
    <name type="scientific">Vavraia culicis (isolate floridensis)</name>
    <name type="common">Microsporidian parasite</name>
    <dbReference type="NCBI Taxonomy" id="948595"/>
    <lineage>
        <taxon>Eukaryota</taxon>
        <taxon>Fungi</taxon>
        <taxon>Fungi incertae sedis</taxon>
        <taxon>Microsporidia</taxon>
        <taxon>Pleistophoridae</taxon>
        <taxon>Vavraia</taxon>
    </lineage>
</organism>
<dbReference type="InParanoid" id="L2GV42"/>
<feature type="transmembrane region" description="Helical" evidence="1">
    <location>
        <begin position="307"/>
        <end position="328"/>
    </location>
</feature>
<dbReference type="GeneID" id="19879241"/>
<dbReference type="Proteomes" id="UP000011081">
    <property type="component" value="Unassembled WGS sequence"/>
</dbReference>
<keyword evidence="3" id="KW-1185">Reference proteome</keyword>
<dbReference type="VEuPathDB" id="MicrosporidiaDB:VCUG_01362"/>
<evidence type="ECO:0008006" key="4">
    <source>
        <dbReference type="Google" id="ProtNLM"/>
    </source>
</evidence>
<feature type="transmembrane region" description="Helical" evidence="1">
    <location>
        <begin position="443"/>
        <end position="463"/>
    </location>
</feature>
<keyword evidence="1" id="KW-1133">Transmembrane helix</keyword>
<gene>
    <name evidence="2" type="ORF">VCUG_01362</name>
</gene>
<evidence type="ECO:0000313" key="3">
    <source>
        <dbReference type="Proteomes" id="UP000011081"/>
    </source>
</evidence>
<dbReference type="OrthoDB" id="10428619at2759"/>
<dbReference type="RefSeq" id="XP_008074380.1">
    <property type="nucleotide sequence ID" value="XM_008076189.1"/>
</dbReference>
<name>L2GV42_VAVCU</name>
<proteinExistence type="predicted"/>
<sequence length="583" mass="65440">MYENKPQKYEIKQLCVQTTESVEHENGRDVTVPDIVLDRDDVFLVLGDVEGVSSVLLEGMCANIAYAGDGRDRKDESRRARKRIKKIVLNRKVSVYSTSTVFNILYLANNQHSTVAEQIQRTSVLLEQLGLSACFYMSCSDLNKLYHTLVAIGVFVMQGYDAIFLDSVFCGMSERECEKLVLIVAELAKYYGILFVMGSDGYGRGDSTCDAGVEWVCDGDHRTECVAFGGNAACKTGTSFIGGKCFKALVVNDFCAALGTISGISHVIKDVTARSENLEKQNEGRQIKRKNREANWVSLMRGIAGNFRLYCVVFQMFLVLIIFVGVVLMKNSLDPFRIELLVPNVAGSESADVENAITPIFIEKEHNTNCLVICATLISFALPIVPLLAPRHNVQVLFANSLPTKRIISLNVLSRLLHEGMLCLCFALMMSIASGLLLALSPIFSFLFIFVALISARLFYLLCTYLRFDLAVRCVLYVCLLSPAVLYPFLLTFPLSHEVHKFIAFLPQVSVLKYMHALLYVSIRPQLAHEHMKAFSRFLNMLCFPVAGDYRMGLLVLFLYLSVLWMVVFFVMKSKLRRAFRIK</sequence>
<reference evidence="3" key="1">
    <citation type="submission" date="2011-03" db="EMBL/GenBank/DDBJ databases">
        <title>The genome sequence of Vavraia culicis strain floridensis.</title>
        <authorList>
            <consortium name="The Broad Institute Genome Sequencing Platform"/>
            <person name="Cuomo C."/>
            <person name="Becnel J."/>
            <person name="Sanscrainte N."/>
            <person name="Young S.K."/>
            <person name="Zeng Q."/>
            <person name="Gargeya S."/>
            <person name="Fitzgerald M."/>
            <person name="Haas B."/>
            <person name="Abouelleil A."/>
            <person name="Alvarado L."/>
            <person name="Arachchi H.M."/>
            <person name="Berlin A."/>
            <person name="Chapman S.B."/>
            <person name="Gearin G."/>
            <person name="Goldberg J."/>
            <person name="Griggs A."/>
            <person name="Gujja S."/>
            <person name="Hansen M."/>
            <person name="Heiman D."/>
            <person name="Howarth C."/>
            <person name="Larimer J."/>
            <person name="Lui A."/>
            <person name="MacDonald P.J.P."/>
            <person name="McCowen C."/>
            <person name="Montmayeur A."/>
            <person name="Murphy C."/>
            <person name="Neiman D."/>
            <person name="Pearson M."/>
            <person name="Priest M."/>
            <person name="Roberts A."/>
            <person name="Saif S."/>
            <person name="Shea T."/>
            <person name="Sisk P."/>
            <person name="Stolte C."/>
            <person name="Sykes S."/>
            <person name="Wortman J."/>
            <person name="Nusbaum C."/>
            <person name="Birren B."/>
        </authorList>
    </citation>
    <scope>NUCLEOTIDE SEQUENCE [LARGE SCALE GENOMIC DNA]</scope>
    <source>
        <strain evidence="3">floridensis</strain>
    </source>
</reference>
<dbReference type="HOGENOM" id="CLU_467850_0_0_1"/>
<evidence type="ECO:0000256" key="1">
    <source>
        <dbReference type="SAM" id="Phobius"/>
    </source>
</evidence>
<accession>L2GV42</accession>
<feature type="transmembrane region" description="Helical" evidence="1">
    <location>
        <begin position="470"/>
        <end position="490"/>
    </location>
</feature>
<feature type="transmembrane region" description="Helical" evidence="1">
    <location>
        <begin position="554"/>
        <end position="572"/>
    </location>
</feature>
<dbReference type="EMBL" id="GL877423">
    <property type="protein sequence ID" value="ELA47173.1"/>
    <property type="molecule type" value="Genomic_DNA"/>
</dbReference>